<feature type="compositionally biased region" description="Low complexity" evidence="3">
    <location>
        <begin position="1"/>
        <end position="17"/>
    </location>
</feature>
<dbReference type="AlphaFoldDB" id="A0A164XSB8"/>
<dbReference type="PROSITE" id="PS50014">
    <property type="entry name" value="BROMODOMAIN_2"/>
    <property type="match status" value="1"/>
</dbReference>
<feature type="region of interest" description="Disordered" evidence="3">
    <location>
        <begin position="676"/>
        <end position="702"/>
    </location>
</feature>
<feature type="compositionally biased region" description="Low complexity" evidence="3">
    <location>
        <begin position="152"/>
        <end position="166"/>
    </location>
</feature>
<reference evidence="6" key="2">
    <citation type="submission" date="2022-03" db="EMBL/GenBank/DDBJ databases">
        <title>Draft title - Genomic analysis of global carrot germplasm unveils the trajectory of domestication and the origin of high carotenoid orange carrot.</title>
        <authorList>
            <person name="Iorizzo M."/>
            <person name="Ellison S."/>
            <person name="Senalik D."/>
            <person name="Macko-Podgorni A."/>
            <person name="Grzebelus D."/>
            <person name="Bostan H."/>
            <person name="Rolling W."/>
            <person name="Curaba J."/>
            <person name="Simon P."/>
        </authorList>
    </citation>
    <scope>NUCLEOTIDE SEQUENCE</scope>
    <source>
        <tissue evidence="6">Leaf</tissue>
    </source>
</reference>
<dbReference type="KEGG" id="dcr:108223543"/>
<feature type="compositionally biased region" description="Basic and acidic residues" evidence="3">
    <location>
        <begin position="136"/>
        <end position="148"/>
    </location>
</feature>
<keyword evidence="7" id="KW-1185">Reference proteome</keyword>
<dbReference type="PANTHER" id="PTHR22881">
    <property type="entry name" value="BROMODOMAIN CONTAINING PROTEIN"/>
    <property type="match status" value="1"/>
</dbReference>
<feature type="compositionally biased region" description="Basic residues" evidence="3">
    <location>
        <begin position="280"/>
        <end position="294"/>
    </location>
</feature>
<dbReference type="Pfam" id="PF00439">
    <property type="entry name" value="Bromodomain"/>
    <property type="match status" value="1"/>
</dbReference>
<evidence type="ECO:0000313" key="7">
    <source>
        <dbReference type="Proteomes" id="UP000077755"/>
    </source>
</evidence>
<evidence type="ECO:0000256" key="1">
    <source>
        <dbReference type="ARBA" id="ARBA00023117"/>
    </source>
</evidence>
<reference evidence="5" key="1">
    <citation type="journal article" date="2016" name="Nat. Genet.">
        <title>A high-quality carrot genome assembly provides new insights into carotenoid accumulation and asterid genome evolution.</title>
        <authorList>
            <person name="Iorizzo M."/>
            <person name="Ellison S."/>
            <person name="Senalik D."/>
            <person name="Zeng P."/>
            <person name="Satapoomin P."/>
            <person name="Huang J."/>
            <person name="Bowman M."/>
            <person name="Iovene M."/>
            <person name="Sanseverino W."/>
            <person name="Cavagnaro P."/>
            <person name="Yildiz M."/>
            <person name="Macko-Podgorni A."/>
            <person name="Moranska E."/>
            <person name="Grzebelus E."/>
            <person name="Grzebelus D."/>
            <person name="Ashrafi H."/>
            <person name="Zheng Z."/>
            <person name="Cheng S."/>
            <person name="Spooner D."/>
            <person name="Van Deynze A."/>
            <person name="Simon P."/>
        </authorList>
    </citation>
    <scope>NUCLEOTIDE SEQUENCE [LARGE SCALE GENOMIC DNA]</scope>
    <source>
        <tissue evidence="5">Leaf</tissue>
    </source>
</reference>
<dbReference type="EMBL" id="CP093347">
    <property type="protein sequence ID" value="WOG99829.1"/>
    <property type="molecule type" value="Genomic_DNA"/>
</dbReference>
<dbReference type="SUPFAM" id="SSF47370">
    <property type="entry name" value="Bromodomain"/>
    <property type="match status" value="1"/>
</dbReference>
<feature type="region of interest" description="Disordered" evidence="3">
    <location>
        <begin position="270"/>
        <end position="298"/>
    </location>
</feature>
<dbReference type="PROSITE" id="PS00633">
    <property type="entry name" value="BROMODOMAIN_1"/>
    <property type="match status" value="1"/>
</dbReference>
<organism evidence="5">
    <name type="scientific">Daucus carota subsp. sativus</name>
    <name type="common">Carrot</name>
    <dbReference type="NCBI Taxonomy" id="79200"/>
    <lineage>
        <taxon>Eukaryota</taxon>
        <taxon>Viridiplantae</taxon>
        <taxon>Streptophyta</taxon>
        <taxon>Embryophyta</taxon>
        <taxon>Tracheophyta</taxon>
        <taxon>Spermatophyta</taxon>
        <taxon>Magnoliopsida</taxon>
        <taxon>eudicotyledons</taxon>
        <taxon>Gunneridae</taxon>
        <taxon>Pentapetalae</taxon>
        <taxon>asterids</taxon>
        <taxon>campanulids</taxon>
        <taxon>Apiales</taxon>
        <taxon>Apiaceae</taxon>
        <taxon>Apioideae</taxon>
        <taxon>Scandiceae</taxon>
        <taxon>Daucinae</taxon>
        <taxon>Daucus</taxon>
        <taxon>Daucus sect. Daucus</taxon>
    </lineage>
</organism>
<sequence length="702" mass="76968">MGKASSSPPLPAADLSPEITKRKKKKGRPSFADLQKRNQSKQEQKSLSLSSSPNSSRRSTRRNPSPELGDDDDDERKEKKVKLVVRLPQSTYQQHNEQHFDNLARSTSSFSEEEEEDGENIEAVVKKRKINAVTDRSGDNDQEEKVLKATDPPNGSPLGSGPTTTPLPDKKLLVFILDRLQKKDTYGVFSEPVDPNELPDYHEIIKNPMDFGTLRRKLDAGSYLNLEQMEADVLLICSNAMQYNSSDTVYFRQARSIQELAKRDFENLRHEGDDGELRPKVVRRGRPPSKHLKKPPISTSVDRFAPEISSGAALATAEPTNGSGAYNLRRAPASYKFQTTDGSSHRSRNGENYSEWLADWNDEFPASILRADMKYGKRLVLIDETRRETYKQFHPSAFGHEPSSLSDLVGDTKQLMPIGLHVEHSYARSLARFAANLGPVAWKIASKKLGSVLPPGMKFGRGYVGENDASYQSPFFSFDKQQPLSSPAFDGNKGRPVTPPTLGANPVMTTGFQDKNNLVEVDRRISSQNNLALLQGTPVSGIRPGQGVLTPNKTASQAERNGFNSVFGYSFPSQMGLVRPGMLSAHSGPEEASSASQLPSMVPICDSTSTPITSANNVDTAEQKGSEDSRTLNSGFPVAPSTGSDQYTVADGNSSWQAVASHPRQYSLPVQPDLNVKLQAPSSPSSGLRIGSPQQPDLALQL</sequence>
<dbReference type="PANTHER" id="PTHR22881:SF11">
    <property type="entry name" value="BROMODOMAIN-CONTAINING PROTEIN DDB_G0270170-LIKE ISOFORM X1"/>
    <property type="match status" value="1"/>
</dbReference>
<feature type="region of interest" description="Disordered" evidence="3">
    <location>
        <begin position="582"/>
        <end position="645"/>
    </location>
</feature>
<dbReference type="InterPro" id="IPR018359">
    <property type="entry name" value="Bromodomain_CS"/>
</dbReference>
<dbReference type="OrthoDB" id="21449at2759"/>
<evidence type="ECO:0000259" key="4">
    <source>
        <dbReference type="PROSITE" id="PS50014"/>
    </source>
</evidence>
<dbReference type="Gramene" id="KZM93534">
    <property type="protein sequence ID" value="KZM93534"/>
    <property type="gene ID" value="DCAR_016779"/>
</dbReference>
<gene>
    <name evidence="5" type="ORF">DCAR_016779</name>
    <name evidence="6" type="ORF">DCAR_0519185</name>
</gene>
<dbReference type="Gene3D" id="1.20.920.10">
    <property type="entry name" value="Bromodomain-like"/>
    <property type="match status" value="1"/>
</dbReference>
<proteinExistence type="predicted"/>
<keyword evidence="1 2" id="KW-0103">Bromodomain</keyword>
<dbReference type="OMA" id="SYKFRQA"/>
<dbReference type="STRING" id="79200.A0A164XSB8"/>
<feature type="compositionally biased region" description="Polar residues" evidence="3">
    <location>
        <begin position="606"/>
        <end position="620"/>
    </location>
</feature>
<dbReference type="InterPro" id="IPR001487">
    <property type="entry name" value="Bromodomain"/>
</dbReference>
<feature type="compositionally biased region" description="Basic and acidic residues" evidence="3">
    <location>
        <begin position="621"/>
        <end position="630"/>
    </location>
</feature>
<feature type="compositionally biased region" description="Basic and acidic residues" evidence="3">
    <location>
        <begin position="270"/>
        <end position="279"/>
    </location>
</feature>
<evidence type="ECO:0000313" key="6">
    <source>
        <dbReference type="EMBL" id="WOG99829.1"/>
    </source>
</evidence>
<evidence type="ECO:0000313" key="5">
    <source>
        <dbReference type="EMBL" id="KZM93534.1"/>
    </source>
</evidence>
<protein>
    <recommendedName>
        <fullName evidence="4">Bromo domain-containing protein</fullName>
    </recommendedName>
</protein>
<evidence type="ECO:0000256" key="3">
    <source>
        <dbReference type="SAM" id="MobiDB-lite"/>
    </source>
</evidence>
<accession>A0A164XSB8</accession>
<dbReference type="PRINTS" id="PR00503">
    <property type="entry name" value="BROMODOMAIN"/>
</dbReference>
<dbReference type="EMBL" id="LNRQ01000005">
    <property type="protein sequence ID" value="KZM93534.1"/>
    <property type="molecule type" value="Genomic_DNA"/>
</dbReference>
<feature type="compositionally biased region" description="Acidic residues" evidence="3">
    <location>
        <begin position="111"/>
        <end position="120"/>
    </location>
</feature>
<dbReference type="InterPro" id="IPR051831">
    <property type="entry name" value="Bromodomain_contain_prot"/>
</dbReference>
<evidence type="ECO:0000256" key="2">
    <source>
        <dbReference type="PROSITE-ProRule" id="PRU00035"/>
    </source>
</evidence>
<dbReference type="Proteomes" id="UP000077755">
    <property type="component" value="Chromosome 5"/>
</dbReference>
<feature type="compositionally biased region" description="Basic and acidic residues" evidence="3">
    <location>
        <begin position="34"/>
        <end position="44"/>
    </location>
</feature>
<feature type="domain" description="Bromo" evidence="4">
    <location>
        <begin position="181"/>
        <end position="251"/>
    </location>
</feature>
<dbReference type="InterPro" id="IPR036427">
    <property type="entry name" value="Bromodomain-like_sf"/>
</dbReference>
<feature type="compositionally biased region" description="Low complexity" evidence="3">
    <location>
        <begin position="46"/>
        <end position="65"/>
    </location>
</feature>
<dbReference type="SMART" id="SM00297">
    <property type="entry name" value="BROMO"/>
    <property type="match status" value="1"/>
</dbReference>
<name>A0A164XSB8_DAUCS</name>
<feature type="region of interest" description="Disordered" evidence="3">
    <location>
        <begin position="1"/>
        <end position="166"/>
    </location>
</feature>